<evidence type="ECO:0000256" key="1">
    <source>
        <dbReference type="SAM" id="SignalP"/>
    </source>
</evidence>
<gene>
    <name evidence="2" type="ORF">CEXT_678212</name>
</gene>
<comment type="caution">
    <text evidence="2">The sequence shown here is derived from an EMBL/GenBank/DDBJ whole genome shotgun (WGS) entry which is preliminary data.</text>
</comment>
<dbReference type="AlphaFoldDB" id="A0AAV4TC23"/>
<organism evidence="2 3">
    <name type="scientific">Caerostris extrusa</name>
    <name type="common">Bark spider</name>
    <name type="synonym">Caerostris bankana</name>
    <dbReference type="NCBI Taxonomy" id="172846"/>
    <lineage>
        <taxon>Eukaryota</taxon>
        <taxon>Metazoa</taxon>
        <taxon>Ecdysozoa</taxon>
        <taxon>Arthropoda</taxon>
        <taxon>Chelicerata</taxon>
        <taxon>Arachnida</taxon>
        <taxon>Araneae</taxon>
        <taxon>Araneomorphae</taxon>
        <taxon>Entelegynae</taxon>
        <taxon>Araneoidea</taxon>
        <taxon>Araneidae</taxon>
        <taxon>Caerostris</taxon>
    </lineage>
</organism>
<dbReference type="Proteomes" id="UP001054945">
    <property type="component" value="Unassembled WGS sequence"/>
</dbReference>
<evidence type="ECO:0000313" key="2">
    <source>
        <dbReference type="EMBL" id="GIY42320.1"/>
    </source>
</evidence>
<feature type="chain" id="PRO_5043652163" description="Secreted protein" evidence="1">
    <location>
        <begin position="22"/>
        <end position="86"/>
    </location>
</feature>
<evidence type="ECO:0000313" key="3">
    <source>
        <dbReference type="Proteomes" id="UP001054945"/>
    </source>
</evidence>
<dbReference type="EMBL" id="BPLR01010834">
    <property type="protein sequence ID" value="GIY42320.1"/>
    <property type="molecule type" value="Genomic_DNA"/>
</dbReference>
<sequence>MRASKLFFLFCFLFVLTRTQAQFFTKTTNSIPRLEGQINPFLPNLVRHVAKQLHFNAMKSELEAIELRELPMEKQRENQNQVGNKG</sequence>
<accession>A0AAV4TC23</accession>
<name>A0AAV4TC23_CAEEX</name>
<reference evidence="2 3" key="1">
    <citation type="submission" date="2021-06" db="EMBL/GenBank/DDBJ databases">
        <title>Caerostris extrusa draft genome.</title>
        <authorList>
            <person name="Kono N."/>
            <person name="Arakawa K."/>
        </authorList>
    </citation>
    <scope>NUCLEOTIDE SEQUENCE [LARGE SCALE GENOMIC DNA]</scope>
</reference>
<evidence type="ECO:0008006" key="4">
    <source>
        <dbReference type="Google" id="ProtNLM"/>
    </source>
</evidence>
<keyword evidence="1" id="KW-0732">Signal</keyword>
<proteinExistence type="predicted"/>
<keyword evidence="3" id="KW-1185">Reference proteome</keyword>
<feature type="signal peptide" evidence="1">
    <location>
        <begin position="1"/>
        <end position="21"/>
    </location>
</feature>
<protein>
    <recommendedName>
        <fullName evidence="4">Secreted protein</fullName>
    </recommendedName>
</protein>